<dbReference type="Proteomes" id="UP000188318">
    <property type="component" value="Unassembled WGS sequence"/>
</dbReference>
<dbReference type="EMBL" id="KV907498">
    <property type="protein sequence ID" value="OOF96584.1"/>
    <property type="molecule type" value="Genomic_DNA"/>
</dbReference>
<evidence type="ECO:0000313" key="2">
    <source>
        <dbReference type="Proteomes" id="UP000188318"/>
    </source>
</evidence>
<gene>
    <name evidence="1" type="ORF">ASPCADRAFT_206752</name>
</gene>
<reference evidence="2" key="1">
    <citation type="journal article" date="2017" name="Genome Biol.">
        <title>Comparative genomics reveals high biological diversity and specific adaptations in the industrially and medically important fungal genus Aspergillus.</title>
        <authorList>
            <person name="de Vries R.P."/>
            <person name="Riley R."/>
            <person name="Wiebenga A."/>
            <person name="Aguilar-Osorio G."/>
            <person name="Amillis S."/>
            <person name="Uchima C.A."/>
            <person name="Anderluh G."/>
            <person name="Asadollahi M."/>
            <person name="Askin M."/>
            <person name="Barry K."/>
            <person name="Battaglia E."/>
            <person name="Bayram O."/>
            <person name="Benocci T."/>
            <person name="Braus-Stromeyer S.A."/>
            <person name="Caldana C."/>
            <person name="Canovas D."/>
            <person name="Cerqueira G.C."/>
            <person name="Chen F."/>
            <person name="Chen W."/>
            <person name="Choi C."/>
            <person name="Clum A."/>
            <person name="Dos Santos R.A."/>
            <person name="Damasio A.R."/>
            <person name="Diallinas G."/>
            <person name="Emri T."/>
            <person name="Fekete E."/>
            <person name="Flipphi M."/>
            <person name="Freyberg S."/>
            <person name="Gallo A."/>
            <person name="Gournas C."/>
            <person name="Habgood R."/>
            <person name="Hainaut M."/>
            <person name="Harispe M.L."/>
            <person name="Henrissat B."/>
            <person name="Hilden K.S."/>
            <person name="Hope R."/>
            <person name="Hossain A."/>
            <person name="Karabika E."/>
            <person name="Karaffa L."/>
            <person name="Karanyi Z."/>
            <person name="Krasevec N."/>
            <person name="Kuo A."/>
            <person name="Kusch H."/>
            <person name="LaButti K."/>
            <person name="Lagendijk E.L."/>
            <person name="Lapidus A."/>
            <person name="Levasseur A."/>
            <person name="Lindquist E."/>
            <person name="Lipzen A."/>
            <person name="Logrieco A.F."/>
            <person name="MacCabe A."/>
            <person name="Maekelae M.R."/>
            <person name="Malavazi I."/>
            <person name="Melin P."/>
            <person name="Meyer V."/>
            <person name="Mielnichuk N."/>
            <person name="Miskei M."/>
            <person name="Molnar A.P."/>
            <person name="Mule G."/>
            <person name="Ngan C.Y."/>
            <person name="Orejas M."/>
            <person name="Orosz E."/>
            <person name="Ouedraogo J.P."/>
            <person name="Overkamp K.M."/>
            <person name="Park H.-S."/>
            <person name="Perrone G."/>
            <person name="Piumi F."/>
            <person name="Punt P.J."/>
            <person name="Ram A.F."/>
            <person name="Ramon A."/>
            <person name="Rauscher S."/>
            <person name="Record E."/>
            <person name="Riano-Pachon D.M."/>
            <person name="Robert V."/>
            <person name="Roehrig J."/>
            <person name="Ruller R."/>
            <person name="Salamov A."/>
            <person name="Salih N.S."/>
            <person name="Samson R.A."/>
            <person name="Sandor E."/>
            <person name="Sanguinetti M."/>
            <person name="Schuetze T."/>
            <person name="Sepcic K."/>
            <person name="Shelest E."/>
            <person name="Sherlock G."/>
            <person name="Sophianopoulou V."/>
            <person name="Squina F.M."/>
            <person name="Sun H."/>
            <person name="Susca A."/>
            <person name="Todd R.B."/>
            <person name="Tsang A."/>
            <person name="Unkles S.E."/>
            <person name="van de Wiele N."/>
            <person name="van Rossen-Uffink D."/>
            <person name="Oliveira J.V."/>
            <person name="Vesth T.C."/>
            <person name="Visser J."/>
            <person name="Yu J.-H."/>
            <person name="Zhou M."/>
            <person name="Andersen M.R."/>
            <person name="Archer D.B."/>
            <person name="Baker S.E."/>
            <person name="Benoit I."/>
            <person name="Brakhage A.A."/>
            <person name="Braus G.H."/>
            <person name="Fischer R."/>
            <person name="Frisvad J.C."/>
            <person name="Goldman G.H."/>
            <person name="Houbraken J."/>
            <person name="Oakley B."/>
            <person name="Pocsi I."/>
            <person name="Scazzocchio C."/>
            <person name="Seiboth B."/>
            <person name="vanKuyk P.A."/>
            <person name="Wortman J."/>
            <person name="Dyer P.S."/>
            <person name="Grigoriev I.V."/>
        </authorList>
    </citation>
    <scope>NUCLEOTIDE SEQUENCE [LARGE SCALE GENOMIC DNA]</scope>
    <source>
        <strain evidence="2">ITEM 5010</strain>
    </source>
</reference>
<dbReference type="OMA" id="MCHVQRV"/>
<organism evidence="1 2">
    <name type="scientific">Aspergillus carbonarius (strain ITEM 5010)</name>
    <dbReference type="NCBI Taxonomy" id="602072"/>
    <lineage>
        <taxon>Eukaryota</taxon>
        <taxon>Fungi</taxon>
        <taxon>Dikarya</taxon>
        <taxon>Ascomycota</taxon>
        <taxon>Pezizomycotina</taxon>
        <taxon>Eurotiomycetes</taxon>
        <taxon>Eurotiomycetidae</taxon>
        <taxon>Eurotiales</taxon>
        <taxon>Aspergillaceae</taxon>
        <taxon>Aspergillus</taxon>
        <taxon>Aspergillus subgen. Circumdati</taxon>
    </lineage>
</organism>
<name>A0A1R3RQ27_ASPC5</name>
<sequence>MCHVQRVFNTCGHINDHVFLACHIAKAAAALLAPSDINGNCDSFQPHLLKKFPAGTIWERISATGYHACTQPYCTDGRVYLLRSPHGFKCMVDGCGRAD</sequence>
<evidence type="ECO:0000313" key="1">
    <source>
        <dbReference type="EMBL" id="OOF96584.1"/>
    </source>
</evidence>
<accession>A0A1R3RQ27</accession>
<protein>
    <submittedName>
        <fullName evidence="1">Uncharacterized protein</fullName>
    </submittedName>
</protein>
<dbReference type="VEuPathDB" id="FungiDB:ASPCADRAFT_206752"/>
<keyword evidence="2" id="KW-1185">Reference proteome</keyword>
<dbReference type="OrthoDB" id="4504027at2759"/>
<dbReference type="AlphaFoldDB" id="A0A1R3RQ27"/>
<proteinExistence type="predicted"/>